<feature type="transmembrane region" description="Helical" evidence="10">
    <location>
        <begin position="110"/>
        <end position="129"/>
    </location>
</feature>
<name>A0A1B2EHK5_9HYPH</name>
<dbReference type="GO" id="GO:0007165">
    <property type="term" value="P:signal transduction"/>
    <property type="evidence" value="ECO:0007669"/>
    <property type="project" value="UniProtKB-KW"/>
</dbReference>
<protein>
    <recommendedName>
        <fullName evidence="15">Chemotaxis protein</fullName>
    </recommendedName>
</protein>
<organism evidence="14">
    <name type="scientific">Microvirga ossetica</name>
    <dbReference type="NCBI Taxonomy" id="1882682"/>
    <lineage>
        <taxon>Bacteria</taxon>
        <taxon>Pseudomonadati</taxon>
        <taxon>Pseudomonadota</taxon>
        <taxon>Alphaproteobacteria</taxon>
        <taxon>Hyphomicrobiales</taxon>
        <taxon>Methylobacteriaceae</taxon>
        <taxon>Microvirga</taxon>
    </lineage>
</organism>
<evidence type="ECO:0000256" key="9">
    <source>
        <dbReference type="PROSITE-ProRule" id="PRU00284"/>
    </source>
</evidence>
<reference evidence="14" key="1">
    <citation type="submission" date="2016-07" db="EMBL/GenBank/DDBJ databases">
        <title>Microvirga ossetica sp. nov. a new species of rhizobia isolated from root nodules of the legume species Vicia alpestris Steven originated from North Ossetia region in the Caucasus.</title>
        <authorList>
            <person name="Safronova V.I."/>
            <person name="Kuznetsova I.G."/>
            <person name="Sazanova A.L."/>
            <person name="Belimov A."/>
            <person name="Andronov E."/>
            <person name="Osledkin Y.S."/>
            <person name="Onishchuk O.P."/>
            <person name="Kurchak O.N."/>
            <person name="Shaposhnikov A.I."/>
            <person name="Willems A."/>
            <person name="Tikhonovich I.A."/>
        </authorList>
    </citation>
    <scope>NUCLEOTIDE SEQUENCE [LARGE SCALE GENOMIC DNA]</scope>
    <source>
        <strain evidence="14">V5/3M</strain>
    </source>
</reference>
<dbReference type="InterPro" id="IPR003660">
    <property type="entry name" value="HAMP_dom"/>
</dbReference>
<dbReference type="Gene3D" id="3.30.450.20">
    <property type="entry name" value="PAS domain"/>
    <property type="match status" value="1"/>
</dbReference>
<dbReference type="CDD" id="cd06225">
    <property type="entry name" value="HAMP"/>
    <property type="match status" value="1"/>
</dbReference>
<dbReference type="Gene3D" id="1.10.8.500">
    <property type="entry name" value="HAMP domain in histidine kinase"/>
    <property type="match status" value="1"/>
</dbReference>
<proteinExistence type="inferred from homology"/>
<keyword evidence="4 10" id="KW-0812">Transmembrane</keyword>
<dbReference type="PROSITE" id="PS50885">
    <property type="entry name" value="HAMP"/>
    <property type="match status" value="1"/>
</dbReference>
<feature type="domain" description="Methyl-accepting transducer" evidence="11">
    <location>
        <begin position="223"/>
        <end position="459"/>
    </location>
</feature>
<dbReference type="SMART" id="SM00304">
    <property type="entry name" value="HAMP"/>
    <property type="match status" value="1"/>
</dbReference>
<gene>
    <name evidence="14" type="ORF">BB934_15300</name>
</gene>
<keyword evidence="6 10" id="KW-0472">Membrane</keyword>
<dbReference type="InterPro" id="IPR033480">
    <property type="entry name" value="sCache_2"/>
</dbReference>
<evidence type="ECO:0000256" key="7">
    <source>
        <dbReference type="ARBA" id="ARBA00023224"/>
    </source>
</evidence>
<evidence type="ECO:0000259" key="12">
    <source>
        <dbReference type="PROSITE" id="PS50192"/>
    </source>
</evidence>
<evidence type="ECO:0000256" key="6">
    <source>
        <dbReference type="ARBA" id="ARBA00023136"/>
    </source>
</evidence>
<keyword evidence="3" id="KW-0997">Cell inner membrane</keyword>
<dbReference type="GO" id="GO:0004888">
    <property type="term" value="F:transmembrane signaling receptor activity"/>
    <property type="evidence" value="ECO:0007669"/>
    <property type="project" value="InterPro"/>
</dbReference>
<dbReference type="Pfam" id="PF00672">
    <property type="entry name" value="HAMP"/>
    <property type="match status" value="1"/>
</dbReference>
<evidence type="ECO:0008006" key="15">
    <source>
        <dbReference type="Google" id="ProtNLM"/>
    </source>
</evidence>
<dbReference type="PANTHER" id="PTHR32089:SF112">
    <property type="entry name" value="LYSOZYME-LIKE PROTEIN-RELATED"/>
    <property type="match status" value="1"/>
</dbReference>
<feature type="domain" description="HAMP" evidence="13">
    <location>
        <begin position="130"/>
        <end position="183"/>
    </location>
</feature>
<evidence type="ECO:0000256" key="10">
    <source>
        <dbReference type="SAM" id="Phobius"/>
    </source>
</evidence>
<sequence>MRAIRFGNNDYFYVYDYDGVNLAHGVNPKLEGQNLMDQRDANGVRYMFEVVQAAKQGGGYVNFLFPRPGQPEPSPKLAYSVAFAPWQWVIGTGVYTDDIDAIFKDRVLEAGAWVAGLLAVMIACAWFLARGLVKPVQALTATMDSLAAGETEIDIPSVNRSDEIGAMARSVRTFKDAIIAKRLADEAAMLELEAKTRRAQILDEMTRKFEVNVSSMTHALANAASDMETTAQSMTSVADQTNDQSVNVASAAQQTTANVQTVAAATEELSISIREIASQVAESSRIAGQAVEDAKRTDETVQTLATVADKIGTVIQLINTIASQTNLLALNATIEAARAGEAGKGFAVVAMEVKDLASQTGKATDEIAAQITAIQQATQESVTAIQNVAKTIGEMSHISTMIAAAMEEQGAATGEISRNIQEAARGTELVTGSIALVRQGAGETGSAASQVLGAARELSHHSSNLSREVDAFLSGIKAA</sequence>
<dbReference type="Pfam" id="PF00015">
    <property type="entry name" value="MCPsignal"/>
    <property type="match status" value="1"/>
</dbReference>
<evidence type="ECO:0000256" key="2">
    <source>
        <dbReference type="ARBA" id="ARBA00022475"/>
    </source>
</evidence>
<dbReference type="RefSeq" id="WP_099510427.1">
    <property type="nucleotide sequence ID" value="NZ_CP016616.1"/>
</dbReference>
<evidence type="ECO:0000256" key="8">
    <source>
        <dbReference type="ARBA" id="ARBA00029447"/>
    </source>
</evidence>
<dbReference type="OrthoDB" id="8482111at2"/>
<dbReference type="GO" id="GO:0005886">
    <property type="term" value="C:plasma membrane"/>
    <property type="evidence" value="ECO:0007669"/>
    <property type="project" value="UniProtKB-SubCell"/>
</dbReference>
<dbReference type="Gene3D" id="1.10.287.950">
    <property type="entry name" value="Methyl-accepting chemotaxis protein"/>
    <property type="match status" value="1"/>
</dbReference>
<dbReference type="SMART" id="SM01049">
    <property type="entry name" value="Cache_2"/>
    <property type="match status" value="1"/>
</dbReference>
<keyword evidence="5 10" id="KW-1133">Transmembrane helix</keyword>
<evidence type="ECO:0000256" key="4">
    <source>
        <dbReference type="ARBA" id="ARBA00022692"/>
    </source>
</evidence>
<evidence type="ECO:0000313" key="14">
    <source>
        <dbReference type="EMBL" id="ANY79417.1"/>
    </source>
</evidence>
<dbReference type="KEGG" id="moc:BB934_15300"/>
<dbReference type="PROSITE" id="PS50192">
    <property type="entry name" value="T_SNARE"/>
    <property type="match status" value="1"/>
</dbReference>
<evidence type="ECO:0000256" key="5">
    <source>
        <dbReference type="ARBA" id="ARBA00022989"/>
    </source>
</evidence>
<dbReference type="PROSITE" id="PS50111">
    <property type="entry name" value="CHEMOTAXIS_TRANSDUC_2"/>
    <property type="match status" value="1"/>
</dbReference>
<accession>A0A1B2EHK5</accession>
<dbReference type="InterPro" id="IPR000727">
    <property type="entry name" value="T_SNARE_dom"/>
</dbReference>
<comment type="subcellular location">
    <subcellularLocation>
        <location evidence="1">Cell inner membrane</location>
        <topology evidence="1">Multi-pass membrane protein</topology>
    </subcellularLocation>
</comment>
<dbReference type="GO" id="GO:0006935">
    <property type="term" value="P:chemotaxis"/>
    <property type="evidence" value="ECO:0007669"/>
    <property type="project" value="InterPro"/>
</dbReference>
<evidence type="ECO:0000256" key="3">
    <source>
        <dbReference type="ARBA" id="ARBA00022519"/>
    </source>
</evidence>
<evidence type="ECO:0000259" key="11">
    <source>
        <dbReference type="PROSITE" id="PS50111"/>
    </source>
</evidence>
<keyword evidence="7 9" id="KW-0807">Transducer</keyword>
<feature type="domain" description="T-SNARE coiled-coil homology" evidence="12">
    <location>
        <begin position="375"/>
        <end position="437"/>
    </location>
</feature>
<evidence type="ECO:0000259" key="13">
    <source>
        <dbReference type="PROSITE" id="PS50885"/>
    </source>
</evidence>
<dbReference type="Pfam" id="PF17200">
    <property type="entry name" value="sCache_2"/>
    <property type="match status" value="1"/>
</dbReference>
<dbReference type="SMART" id="SM00283">
    <property type="entry name" value="MA"/>
    <property type="match status" value="1"/>
</dbReference>
<dbReference type="PRINTS" id="PR00260">
    <property type="entry name" value="CHEMTRNSDUCR"/>
</dbReference>
<dbReference type="InterPro" id="IPR004089">
    <property type="entry name" value="MCPsignal_dom"/>
</dbReference>
<evidence type="ECO:0000256" key="1">
    <source>
        <dbReference type="ARBA" id="ARBA00004429"/>
    </source>
</evidence>
<keyword evidence="2" id="KW-1003">Cell membrane</keyword>
<dbReference type="EMBL" id="CP016616">
    <property type="protein sequence ID" value="ANY79417.1"/>
    <property type="molecule type" value="Genomic_DNA"/>
</dbReference>
<dbReference type="AlphaFoldDB" id="A0A1B2EHK5"/>
<dbReference type="SUPFAM" id="SSF58104">
    <property type="entry name" value="Methyl-accepting chemotaxis protein (MCP) signaling domain"/>
    <property type="match status" value="1"/>
</dbReference>
<dbReference type="PANTHER" id="PTHR32089">
    <property type="entry name" value="METHYL-ACCEPTING CHEMOTAXIS PROTEIN MCPB"/>
    <property type="match status" value="1"/>
</dbReference>
<dbReference type="InterPro" id="IPR004090">
    <property type="entry name" value="Chemotax_Me-accpt_rcpt"/>
</dbReference>
<comment type="similarity">
    <text evidence="8">Belongs to the methyl-accepting chemotaxis (MCP) protein family.</text>
</comment>